<evidence type="ECO:0000313" key="4">
    <source>
        <dbReference type="EMBL" id="OQP48936.1"/>
    </source>
</evidence>
<keyword evidence="4" id="KW-0808">Transferase</keyword>
<dbReference type="CDD" id="cd17574">
    <property type="entry name" value="REC_OmpR"/>
    <property type="match status" value="1"/>
</dbReference>
<dbReference type="STRING" id="550983.A4R26_31335"/>
<dbReference type="InterPro" id="IPR011006">
    <property type="entry name" value="CheY-like_superfamily"/>
</dbReference>
<accession>A0A1V9ES43</accession>
<gene>
    <name evidence="4" type="ORF">A4R26_31335</name>
</gene>
<dbReference type="GO" id="GO:0000160">
    <property type="term" value="P:phosphorelay signal transduction system"/>
    <property type="evidence" value="ECO:0007669"/>
    <property type="project" value="InterPro"/>
</dbReference>
<dbReference type="PROSITE" id="PS50110">
    <property type="entry name" value="RESPONSE_REGULATORY"/>
    <property type="match status" value="1"/>
</dbReference>
<dbReference type="SMART" id="SM00448">
    <property type="entry name" value="REC"/>
    <property type="match status" value="1"/>
</dbReference>
<proteinExistence type="predicted"/>
<feature type="modified residue" description="4-aspartylphosphate" evidence="2">
    <location>
        <position position="52"/>
    </location>
</feature>
<dbReference type="GO" id="GO:0016301">
    <property type="term" value="F:kinase activity"/>
    <property type="evidence" value="ECO:0007669"/>
    <property type="project" value="UniProtKB-KW"/>
</dbReference>
<keyword evidence="5" id="KW-1185">Reference proteome</keyword>
<keyword evidence="1 2" id="KW-0597">Phosphoprotein</keyword>
<evidence type="ECO:0000259" key="3">
    <source>
        <dbReference type="PROSITE" id="PS50110"/>
    </source>
</evidence>
<dbReference type="EMBL" id="LWBP01000231">
    <property type="protein sequence ID" value="OQP48936.1"/>
    <property type="molecule type" value="Genomic_DNA"/>
</dbReference>
<dbReference type="AlphaFoldDB" id="A0A1V9ES43"/>
<name>A0A1V9ES43_9BACT</name>
<organism evidence="4 5">
    <name type="scientific">Niastella populi</name>
    <dbReference type="NCBI Taxonomy" id="550983"/>
    <lineage>
        <taxon>Bacteria</taxon>
        <taxon>Pseudomonadati</taxon>
        <taxon>Bacteroidota</taxon>
        <taxon>Chitinophagia</taxon>
        <taxon>Chitinophagales</taxon>
        <taxon>Chitinophagaceae</taxon>
        <taxon>Niastella</taxon>
    </lineage>
</organism>
<dbReference type="Pfam" id="PF00072">
    <property type="entry name" value="Response_reg"/>
    <property type="match status" value="1"/>
</dbReference>
<dbReference type="OrthoDB" id="9789181at2"/>
<keyword evidence="4" id="KW-0418">Kinase</keyword>
<dbReference type="InterPro" id="IPR001789">
    <property type="entry name" value="Sig_transdc_resp-reg_receiver"/>
</dbReference>
<dbReference type="PANTHER" id="PTHR44591:SF3">
    <property type="entry name" value="RESPONSE REGULATORY DOMAIN-CONTAINING PROTEIN"/>
    <property type="match status" value="1"/>
</dbReference>
<evidence type="ECO:0000256" key="2">
    <source>
        <dbReference type="PROSITE-ProRule" id="PRU00169"/>
    </source>
</evidence>
<evidence type="ECO:0000313" key="5">
    <source>
        <dbReference type="Proteomes" id="UP000192276"/>
    </source>
</evidence>
<dbReference type="SUPFAM" id="SSF52172">
    <property type="entry name" value="CheY-like"/>
    <property type="match status" value="1"/>
</dbReference>
<reference evidence="5" key="1">
    <citation type="submission" date="2016-04" db="EMBL/GenBank/DDBJ databases">
        <authorList>
            <person name="Chen L."/>
            <person name="Zhuang W."/>
            <person name="Wang G."/>
        </authorList>
    </citation>
    <scope>NUCLEOTIDE SEQUENCE [LARGE SCALE GENOMIC DNA]</scope>
    <source>
        <strain evidence="5">208</strain>
    </source>
</reference>
<comment type="caution">
    <text evidence="4">The sequence shown here is derived from an EMBL/GenBank/DDBJ whole genome shotgun (WGS) entry which is preliminary data.</text>
</comment>
<evidence type="ECO:0000256" key="1">
    <source>
        <dbReference type="ARBA" id="ARBA00022553"/>
    </source>
</evidence>
<dbReference type="Proteomes" id="UP000192276">
    <property type="component" value="Unassembled WGS sequence"/>
</dbReference>
<dbReference type="Gene3D" id="3.40.50.2300">
    <property type="match status" value="1"/>
</dbReference>
<dbReference type="PANTHER" id="PTHR44591">
    <property type="entry name" value="STRESS RESPONSE REGULATOR PROTEIN 1"/>
    <property type="match status" value="1"/>
</dbReference>
<feature type="domain" description="Response regulatory" evidence="3">
    <location>
        <begin position="3"/>
        <end position="119"/>
    </location>
</feature>
<dbReference type="RefSeq" id="WP_081170266.1">
    <property type="nucleotide sequence ID" value="NZ_LWBP01000231.1"/>
</dbReference>
<sequence>MKRILLVEDNIAIRENTTELLELANFQVIAACNGQEGLEIALTEKPDLILCDIMMPEIDGFHLLEILRAKSTFEKTPFLFFTASAEQSEIKKGLAAGANDYIIKPFDADELIELVSKYVGK</sequence>
<dbReference type="InterPro" id="IPR050595">
    <property type="entry name" value="Bact_response_regulator"/>
</dbReference>
<protein>
    <submittedName>
        <fullName evidence="4">Histidine kinase</fullName>
    </submittedName>
</protein>